<dbReference type="GO" id="GO:0016746">
    <property type="term" value="F:acyltransferase activity"/>
    <property type="evidence" value="ECO:0007669"/>
    <property type="project" value="UniProtKB-KW"/>
</dbReference>
<proteinExistence type="predicted"/>
<evidence type="ECO:0000256" key="3">
    <source>
        <dbReference type="ARBA" id="ARBA00022519"/>
    </source>
</evidence>
<evidence type="ECO:0000256" key="7">
    <source>
        <dbReference type="SAM" id="Phobius"/>
    </source>
</evidence>
<comment type="caution">
    <text evidence="8">The sequence shown here is derived from an EMBL/GenBank/DDBJ whole genome shotgun (WGS) entry which is preliminary data.</text>
</comment>
<comment type="subcellular location">
    <subcellularLocation>
        <location evidence="1">Cell inner membrane</location>
    </subcellularLocation>
</comment>
<dbReference type="RefSeq" id="WP_332615858.1">
    <property type="nucleotide sequence ID" value="NZ_JAXGFP010000003.1"/>
</dbReference>
<keyword evidence="3" id="KW-0997">Cell inner membrane</keyword>
<keyword evidence="4" id="KW-0808">Transferase</keyword>
<dbReference type="InterPro" id="IPR004960">
    <property type="entry name" value="LipA_acyltrans"/>
</dbReference>
<evidence type="ECO:0000256" key="6">
    <source>
        <dbReference type="ARBA" id="ARBA00023315"/>
    </source>
</evidence>
<dbReference type="Pfam" id="PF03279">
    <property type="entry name" value="Lip_A_acyltrans"/>
    <property type="match status" value="1"/>
</dbReference>
<evidence type="ECO:0000313" key="8">
    <source>
        <dbReference type="EMBL" id="MEG3183651.1"/>
    </source>
</evidence>
<keyword evidence="9" id="KW-1185">Reference proteome</keyword>
<accession>A0ABU7YXL8</accession>
<evidence type="ECO:0000256" key="1">
    <source>
        <dbReference type="ARBA" id="ARBA00004533"/>
    </source>
</evidence>
<dbReference type="InterPro" id="IPR014548">
    <property type="entry name" value="Ac_Trasf"/>
</dbReference>
<evidence type="ECO:0000256" key="2">
    <source>
        <dbReference type="ARBA" id="ARBA00022475"/>
    </source>
</evidence>
<keyword evidence="7" id="KW-1133">Transmembrane helix</keyword>
<dbReference type="PANTHER" id="PTHR30606">
    <property type="entry name" value="LIPID A BIOSYNTHESIS LAUROYL ACYLTRANSFERASE"/>
    <property type="match status" value="1"/>
</dbReference>
<keyword evidence="7" id="KW-0812">Transmembrane</keyword>
<protein>
    <submittedName>
        <fullName evidence="8">Acyltransferase</fullName>
    </submittedName>
</protein>
<evidence type="ECO:0000256" key="5">
    <source>
        <dbReference type="ARBA" id="ARBA00023136"/>
    </source>
</evidence>
<dbReference type="Proteomes" id="UP001355056">
    <property type="component" value="Unassembled WGS sequence"/>
</dbReference>
<sequence length="333" mass="36692">MSGDWKQRPEGGGWFAIWLIRTIARRGGRKIARLLLPPITLYFLIVRGPERRASRAYLGRVFGRPARLLEVARHIHSFAATILDRVFMLSGQMQRFEVRMDGLAAVHEQIDRGRGVLMFGSHLGSFEVLRVLARQRPDVTVRVVLDKAHNPAMTQLLDALNSEIARTVIDAGQDGPSIVLAIQQATDAGALVALLVDRAHPGQPSQAATFLGDSARFPVAPWLIAAALKVPVVLAFGLYRGGRRYDLAFEVFSEGIEMPRPQRSAMLAELVQRYAGRLQHHARSAPYNWFNFYDFWQGNDDAITPHAVDGRAAGGRAVGDGHAGPRAAAARRA</sequence>
<dbReference type="PIRSF" id="PIRSF028561">
    <property type="entry name" value="Ac_Trasf"/>
    <property type="match status" value="1"/>
</dbReference>
<name>A0ABU7YXL8_9GAMM</name>
<evidence type="ECO:0000313" key="9">
    <source>
        <dbReference type="Proteomes" id="UP001355056"/>
    </source>
</evidence>
<keyword evidence="6 8" id="KW-0012">Acyltransferase</keyword>
<gene>
    <name evidence="8" type="ORF">SNE34_06480</name>
</gene>
<dbReference type="EMBL" id="JAXGFP010000003">
    <property type="protein sequence ID" value="MEG3183651.1"/>
    <property type="molecule type" value="Genomic_DNA"/>
</dbReference>
<feature type="transmembrane region" description="Helical" evidence="7">
    <location>
        <begin position="219"/>
        <end position="239"/>
    </location>
</feature>
<evidence type="ECO:0000256" key="4">
    <source>
        <dbReference type="ARBA" id="ARBA00022679"/>
    </source>
</evidence>
<organism evidence="8 9">
    <name type="scientific">Novilysobacter erysipheiresistens</name>
    <dbReference type="NCBI Taxonomy" id="1749332"/>
    <lineage>
        <taxon>Bacteria</taxon>
        <taxon>Pseudomonadati</taxon>
        <taxon>Pseudomonadota</taxon>
        <taxon>Gammaproteobacteria</taxon>
        <taxon>Lysobacterales</taxon>
        <taxon>Lysobacteraceae</taxon>
        <taxon>Novilysobacter</taxon>
    </lineage>
</organism>
<dbReference type="PANTHER" id="PTHR30606:SF9">
    <property type="entry name" value="LIPID A BIOSYNTHESIS LAUROYLTRANSFERASE"/>
    <property type="match status" value="1"/>
</dbReference>
<keyword evidence="5 7" id="KW-0472">Membrane</keyword>
<dbReference type="CDD" id="cd07984">
    <property type="entry name" value="LPLAT_LABLAT-like"/>
    <property type="match status" value="1"/>
</dbReference>
<keyword evidence="2" id="KW-1003">Cell membrane</keyword>
<reference evidence="8 9" key="1">
    <citation type="journal article" date="2016" name="Int. J. Syst. Evol. Microbiol.">
        <title>Lysobacter erysipheiresistens sp. nov., an antagonist of powdery mildew, isolated from tobacco-cultivated soil.</title>
        <authorList>
            <person name="Xie B."/>
            <person name="Li T."/>
            <person name="Lin X."/>
            <person name="Wang C.J."/>
            <person name="Chen Y.J."/>
            <person name="Liu W.J."/>
            <person name="Zhao Z.W."/>
        </authorList>
    </citation>
    <scope>NUCLEOTIDE SEQUENCE [LARGE SCALE GENOMIC DNA]</scope>
    <source>
        <strain evidence="8 9">RS-LYSO-3</strain>
    </source>
</reference>